<evidence type="ECO:0000313" key="1">
    <source>
        <dbReference type="EMBL" id="AFI66278.1"/>
    </source>
</evidence>
<accession>A0A0H3HQ38</accession>
<protein>
    <submittedName>
        <fullName evidence="1">Uncharacterized protein</fullName>
    </submittedName>
</protein>
<reference evidence="1 2" key="1">
    <citation type="journal article" date="2012" name="PLoS ONE">
        <title>Evolution of Burkholderia pseudomallei in recurrent melioidosis.</title>
        <authorList>
            <person name="Hayden H.S."/>
            <person name="Lim R."/>
            <person name="Brittnacher M.J."/>
            <person name="Sims E.H."/>
            <person name="Ramage E.R."/>
            <person name="Fong C."/>
            <person name="Wu Z."/>
            <person name="Crist E."/>
            <person name="Chang J."/>
            <person name="Zhou Y."/>
            <person name="Radey M."/>
            <person name="Rohmer L."/>
            <person name="Haugen E."/>
            <person name="Gillett W."/>
            <person name="Wuthiekanun V."/>
            <person name="Peacock S.J."/>
            <person name="Kaul R."/>
            <person name="Miller S.I."/>
            <person name="Manoil C."/>
            <person name="Jacobs M.A."/>
        </authorList>
    </citation>
    <scope>NUCLEOTIDE SEQUENCE [LARGE SCALE GENOMIC DNA]</scope>
    <source>
        <strain evidence="1 2">1026b</strain>
    </source>
</reference>
<proteinExistence type="predicted"/>
<dbReference type="EMBL" id="CP002833">
    <property type="protein sequence ID" value="AFI66278.1"/>
    <property type="molecule type" value="Genomic_DNA"/>
</dbReference>
<dbReference type="Proteomes" id="UP000010087">
    <property type="component" value="Chromosome 1"/>
</dbReference>
<sequence length="31" mass="3691">MLIRPFPTRYTIDQTSLFLMGLTKRFLCTNL</sequence>
<dbReference type="AlphaFoldDB" id="A0A0H3HQ38"/>
<evidence type="ECO:0000313" key="2">
    <source>
        <dbReference type="Proteomes" id="UP000010087"/>
    </source>
</evidence>
<organism evidence="1 2">
    <name type="scientific">Burkholderia pseudomallei (strain 1026b)</name>
    <dbReference type="NCBI Taxonomy" id="884204"/>
    <lineage>
        <taxon>Bacteria</taxon>
        <taxon>Pseudomonadati</taxon>
        <taxon>Pseudomonadota</taxon>
        <taxon>Betaproteobacteria</taxon>
        <taxon>Burkholderiales</taxon>
        <taxon>Burkholderiaceae</taxon>
        <taxon>Burkholderia</taxon>
        <taxon>pseudomallei group</taxon>
    </lineage>
</organism>
<gene>
    <name evidence="1" type="ordered locus">BP1026B_I1651</name>
</gene>
<dbReference type="KEGG" id="bpz:BP1026B_I1651"/>
<name>A0A0H3HQ38_BURP2</name>